<keyword evidence="2" id="KW-0732">Signal</keyword>
<keyword evidence="1" id="KW-0812">Transmembrane</keyword>
<evidence type="ECO:0000256" key="2">
    <source>
        <dbReference type="SAM" id="SignalP"/>
    </source>
</evidence>
<sequence length="347" mass="39090">MKKIISALTAIAAFTGLLVFGSGHSVAAANNSNQNDYEVQPILPDSQVDMSKNYWDLQAKKDSTQVIQLRIQNFTKKHIKVSTSLRNAYTQVGGGIDFQHSQQGLDRSLKIPFTKLAKLNFKARTIALGPNQTKILSATITYPKKMFRGLIYGDWHFIEHVKRNANDRTAIKANYAYSIGVMLRGNHWDKTGPNMKYDQTTPFLYNKHPALGIDIRNTQPMALTKMAVLAQVMRKGDNNSLKEYSGSNLTVAPNSMMRLPITWNYDTMKPGLYLIKVTIRGNNVTNNFPIQWKFRREFRVAKHTADKINSKAAKQPANKWLYAAVGTGLVWIISAAGLAWLFIVRPK</sequence>
<keyword evidence="1" id="KW-1133">Transmembrane helix</keyword>
<protein>
    <submittedName>
        <fullName evidence="5">DUF916 and DUF3324 domain-containing protein</fullName>
    </submittedName>
</protein>
<gene>
    <name evidence="5" type="ORF">PQ472_11050</name>
</gene>
<evidence type="ECO:0000313" key="6">
    <source>
        <dbReference type="Proteomes" id="UP001220377"/>
    </source>
</evidence>
<accession>A0ABY7WQE4</accession>
<keyword evidence="6" id="KW-1185">Reference proteome</keyword>
<proteinExistence type="predicted"/>
<dbReference type="EMBL" id="CP117884">
    <property type="protein sequence ID" value="WDF82413.1"/>
    <property type="molecule type" value="Genomic_DNA"/>
</dbReference>
<name>A0ABY7WQE4_9LACO</name>
<keyword evidence="1" id="KW-0472">Membrane</keyword>
<evidence type="ECO:0000259" key="4">
    <source>
        <dbReference type="Pfam" id="PF11797"/>
    </source>
</evidence>
<organism evidence="5 6">
    <name type="scientific">Lacticaseibacillus pabuli</name>
    <dbReference type="NCBI Taxonomy" id="3025672"/>
    <lineage>
        <taxon>Bacteria</taxon>
        <taxon>Bacillati</taxon>
        <taxon>Bacillota</taxon>
        <taxon>Bacilli</taxon>
        <taxon>Lactobacillales</taxon>
        <taxon>Lactobacillaceae</taxon>
        <taxon>Lacticaseibacillus</taxon>
    </lineage>
</organism>
<dbReference type="Pfam" id="PF06030">
    <property type="entry name" value="WxLIP_PGBD"/>
    <property type="match status" value="1"/>
</dbReference>
<evidence type="ECO:0000256" key="1">
    <source>
        <dbReference type="SAM" id="Phobius"/>
    </source>
</evidence>
<feature type="signal peptide" evidence="2">
    <location>
        <begin position="1"/>
        <end position="27"/>
    </location>
</feature>
<feature type="chain" id="PRO_5046408505" evidence="2">
    <location>
        <begin position="28"/>
        <end position="347"/>
    </location>
</feature>
<feature type="domain" description="WxL Interacting Protein host binding" evidence="4">
    <location>
        <begin position="168"/>
        <end position="309"/>
    </location>
</feature>
<dbReference type="RefSeq" id="WP_274259844.1">
    <property type="nucleotide sequence ID" value="NZ_CP117884.1"/>
</dbReference>
<evidence type="ECO:0000313" key="5">
    <source>
        <dbReference type="EMBL" id="WDF82413.1"/>
    </source>
</evidence>
<feature type="transmembrane region" description="Helical" evidence="1">
    <location>
        <begin position="320"/>
        <end position="343"/>
    </location>
</feature>
<evidence type="ECO:0000259" key="3">
    <source>
        <dbReference type="Pfam" id="PF06030"/>
    </source>
</evidence>
<dbReference type="Proteomes" id="UP001220377">
    <property type="component" value="Chromosome"/>
</dbReference>
<dbReference type="InterPro" id="IPR010317">
    <property type="entry name" value="WxLIP_PGBD"/>
</dbReference>
<dbReference type="Pfam" id="PF11797">
    <property type="entry name" value="WxLIP_HBD"/>
    <property type="match status" value="1"/>
</dbReference>
<reference evidence="5 6" key="1">
    <citation type="submission" date="2023-02" db="EMBL/GenBank/DDBJ databases">
        <title>Genome sequence of Lacticaseibacillus sp. KACC 23028.</title>
        <authorList>
            <person name="Kim S."/>
            <person name="Heo J."/>
            <person name="Kwon S.-W."/>
        </authorList>
    </citation>
    <scope>NUCLEOTIDE SEQUENCE [LARGE SCALE GENOMIC DNA]</scope>
    <source>
        <strain evidence="5 6">KACC 23028</strain>
    </source>
</reference>
<feature type="domain" description="WxL Interacting Protein peptidoglycan binding" evidence="3">
    <location>
        <begin position="37"/>
        <end position="158"/>
    </location>
</feature>
<dbReference type="InterPro" id="IPR021759">
    <property type="entry name" value="WxLIP_HBD"/>
</dbReference>